<gene>
    <name evidence="1" type="ORF">DSM106972_016260</name>
</gene>
<reference evidence="1" key="1">
    <citation type="submission" date="2018-12" db="EMBL/GenBank/DDBJ databases">
        <authorList>
            <person name="Will S."/>
            <person name="Neumann-Schaal M."/>
            <person name="Henke P."/>
        </authorList>
    </citation>
    <scope>NUCLEOTIDE SEQUENCE</scope>
    <source>
        <strain evidence="1">PCC 7102</strain>
    </source>
</reference>
<comment type="caution">
    <text evidence="1">The sequence shown here is derived from an EMBL/GenBank/DDBJ whole genome shotgun (WGS) entry which is preliminary data.</text>
</comment>
<accession>A0A433VQR7</accession>
<dbReference type="EMBL" id="RSCL01000003">
    <property type="protein sequence ID" value="RUT08458.1"/>
    <property type="molecule type" value="Genomic_DNA"/>
</dbReference>
<dbReference type="RefSeq" id="WP_127080260.1">
    <property type="nucleotide sequence ID" value="NZ_RSCL01000003.1"/>
</dbReference>
<evidence type="ECO:0000313" key="2">
    <source>
        <dbReference type="Proteomes" id="UP000271624"/>
    </source>
</evidence>
<proteinExistence type="predicted"/>
<dbReference type="Proteomes" id="UP000271624">
    <property type="component" value="Unassembled WGS sequence"/>
</dbReference>
<sequence length="93" mass="11272">MSETQKYQPTPEQIAKWKRIQELDSTAFAGILTEEQQWKNVKELLDPNFFQKRLEEVRAYKEKLLKKVASAEEYEEILIEAMERRKRRKENKL</sequence>
<dbReference type="OrthoDB" id="518145at2"/>
<reference evidence="1" key="2">
    <citation type="journal article" date="2019" name="Genome Biol. Evol.">
        <title>Day and night: Metabolic profiles and evolutionary relationships of six axenic non-marine cyanobacteria.</title>
        <authorList>
            <person name="Will S.E."/>
            <person name="Henke P."/>
            <person name="Boedeker C."/>
            <person name="Huang S."/>
            <person name="Brinkmann H."/>
            <person name="Rohde M."/>
            <person name="Jarek M."/>
            <person name="Friedl T."/>
            <person name="Seufert S."/>
            <person name="Schumacher M."/>
            <person name="Overmann J."/>
            <person name="Neumann-Schaal M."/>
            <person name="Petersen J."/>
        </authorList>
    </citation>
    <scope>NUCLEOTIDE SEQUENCE [LARGE SCALE GENOMIC DNA]</scope>
    <source>
        <strain evidence="1">PCC 7102</strain>
    </source>
</reference>
<organism evidence="1 2">
    <name type="scientific">Dulcicalothrix desertica PCC 7102</name>
    <dbReference type="NCBI Taxonomy" id="232991"/>
    <lineage>
        <taxon>Bacteria</taxon>
        <taxon>Bacillati</taxon>
        <taxon>Cyanobacteriota</taxon>
        <taxon>Cyanophyceae</taxon>
        <taxon>Nostocales</taxon>
        <taxon>Calotrichaceae</taxon>
        <taxon>Dulcicalothrix</taxon>
    </lineage>
</organism>
<evidence type="ECO:0000313" key="1">
    <source>
        <dbReference type="EMBL" id="RUT08458.1"/>
    </source>
</evidence>
<dbReference type="AlphaFoldDB" id="A0A433VQR7"/>
<protein>
    <submittedName>
        <fullName evidence="1">Uncharacterized protein</fullName>
    </submittedName>
</protein>
<name>A0A433VQR7_9CYAN</name>
<keyword evidence="2" id="KW-1185">Reference proteome</keyword>